<dbReference type="Proteomes" id="UP000050961">
    <property type="component" value="Unassembled WGS sequence"/>
</dbReference>
<keyword evidence="2" id="KW-1185">Reference proteome</keyword>
<dbReference type="EMBL" id="AYZF01000002">
    <property type="protein sequence ID" value="KRN07484.1"/>
    <property type="molecule type" value="Genomic_DNA"/>
</dbReference>
<evidence type="ECO:0000313" key="2">
    <source>
        <dbReference type="Proteomes" id="UP000050961"/>
    </source>
</evidence>
<evidence type="ECO:0000313" key="1">
    <source>
        <dbReference type="EMBL" id="KRN07484.1"/>
    </source>
</evidence>
<reference evidence="1 2" key="1">
    <citation type="journal article" date="2015" name="Genome Announc.">
        <title>Expanding the biotechnology potential of lactobacilli through comparative genomics of 213 strains and associated genera.</title>
        <authorList>
            <person name="Sun Z."/>
            <person name="Harris H.M."/>
            <person name="McCann A."/>
            <person name="Guo C."/>
            <person name="Argimon S."/>
            <person name="Zhang W."/>
            <person name="Yang X."/>
            <person name="Jeffery I.B."/>
            <person name="Cooney J.C."/>
            <person name="Kagawa T.F."/>
            <person name="Liu W."/>
            <person name="Song Y."/>
            <person name="Salvetti E."/>
            <person name="Wrobel A."/>
            <person name="Rasinkangas P."/>
            <person name="Parkhill J."/>
            <person name="Rea M.C."/>
            <person name="O'Sullivan O."/>
            <person name="Ritari J."/>
            <person name="Douillard F.P."/>
            <person name="Paul Ross R."/>
            <person name="Yang R."/>
            <person name="Briner A.E."/>
            <person name="Felis G.E."/>
            <person name="de Vos W.M."/>
            <person name="Barrangou R."/>
            <person name="Klaenhammer T.R."/>
            <person name="Caufield P.W."/>
            <person name="Cui Y."/>
            <person name="Zhang H."/>
            <person name="O'Toole P.W."/>
        </authorList>
    </citation>
    <scope>NUCLEOTIDE SEQUENCE [LARGE SCALE GENOMIC DNA]</scope>
    <source>
        <strain evidence="1 2">DSM 21376</strain>
    </source>
</reference>
<sequence>MEEQFAKIQPVFPAYAGVILKLADYFKVSIGIPRVCGGDPYEDMVYPAEEIVFPAYAGVIPSPMAL</sequence>
<organism evidence="1 2">
    <name type="scientific">Liquorilactobacillus sucicola DSM 21376 = JCM 15457</name>
    <dbReference type="NCBI Taxonomy" id="1423806"/>
    <lineage>
        <taxon>Bacteria</taxon>
        <taxon>Bacillati</taxon>
        <taxon>Bacillota</taxon>
        <taxon>Bacilli</taxon>
        <taxon>Lactobacillales</taxon>
        <taxon>Lactobacillaceae</taxon>
        <taxon>Liquorilactobacillus</taxon>
    </lineage>
</organism>
<gene>
    <name evidence="1" type="ORF">FD15_GL000766</name>
</gene>
<protein>
    <submittedName>
        <fullName evidence="1">Uncharacterized protein</fullName>
    </submittedName>
</protein>
<dbReference type="PATRIC" id="fig|1423806.3.peg.778"/>
<proteinExistence type="predicted"/>
<dbReference type="AlphaFoldDB" id="A0A023CYB7"/>
<accession>A0A023CYB7</accession>
<comment type="caution">
    <text evidence="1">The sequence shown here is derived from an EMBL/GenBank/DDBJ whole genome shotgun (WGS) entry which is preliminary data.</text>
</comment>
<dbReference type="STRING" id="1423806.FD15_GL000766"/>
<name>A0A023CYB7_9LACO</name>